<dbReference type="AlphaFoldDB" id="A0A7H9F9J8"/>
<dbReference type="InterPro" id="IPR001264">
    <property type="entry name" value="Glyco_trans_51"/>
</dbReference>
<dbReference type="PANTHER" id="PTHR32282:SF33">
    <property type="entry name" value="PEPTIDOGLYCAN GLYCOSYLTRANSFERASE"/>
    <property type="match status" value="1"/>
</dbReference>
<dbReference type="GO" id="GO:0008955">
    <property type="term" value="F:peptidoglycan glycosyltransferase activity"/>
    <property type="evidence" value="ECO:0007669"/>
    <property type="project" value="TreeGrafter"/>
</dbReference>
<protein>
    <submittedName>
        <fullName evidence="3">Transglycosylase domain-containing protein</fullName>
    </submittedName>
</protein>
<comment type="pathway">
    <text evidence="1">Cell wall biogenesis; peptidoglycan biosynthesis.</text>
</comment>
<dbReference type="Pfam" id="PF00912">
    <property type="entry name" value="Transgly"/>
    <property type="match status" value="1"/>
</dbReference>
<accession>A0A7H9F9J8</accession>
<name>A0A7H9F9J8_AERCA</name>
<evidence type="ECO:0000313" key="4">
    <source>
        <dbReference type="Proteomes" id="UP001163285"/>
    </source>
</evidence>
<sequence length="174" mass="19982">MIEKAMADECCLELPRLLKNTLVVGEDHRFWNHSGVDYFSLLRAIVKTGFFKNREGGSTIAMQLVRVITSNYQVTLKRKVIEILLAKKITRIYGREKILSKYLQLAYFGWNMHGIIDASTKLKIDIGNMSLVDAADLIARLKYPQSRFQNPIQDAKIKRRSFYIVNNSLNNNGV</sequence>
<evidence type="ECO:0000256" key="2">
    <source>
        <dbReference type="ARBA" id="ARBA00022679"/>
    </source>
</evidence>
<dbReference type="GO" id="GO:0009252">
    <property type="term" value="P:peptidoglycan biosynthetic process"/>
    <property type="evidence" value="ECO:0007669"/>
    <property type="project" value="TreeGrafter"/>
</dbReference>
<keyword evidence="2" id="KW-0808">Transferase</keyword>
<dbReference type="InterPro" id="IPR023346">
    <property type="entry name" value="Lysozyme-like_dom_sf"/>
</dbReference>
<dbReference type="PANTHER" id="PTHR32282">
    <property type="entry name" value="BINDING PROTEIN TRANSPEPTIDASE, PUTATIVE-RELATED"/>
    <property type="match status" value="1"/>
</dbReference>
<gene>
    <name evidence="3" type="ORF">OJY61_24665</name>
</gene>
<dbReference type="EMBL" id="CP110176">
    <property type="protein sequence ID" value="WGC85932.1"/>
    <property type="molecule type" value="Genomic_DNA"/>
</dbReference>
<evidence type="ECO:0000313" key="3">
    <source>
        <dbReference type="EMBL" id="WGC85932.1"/>
    </source>
</evidence>
<reference evidence="3" key="1">
    <citation type="submission" date="2023-04" db="EMBL/GenBank/DDBJ databases">
        <title>Whole Genome Sequence of Multi-drug resistant Aeromonas caviae as a gut pathogen in newborn.</title>
        <authorList>
            <person name="Jadhav S.V."/>
            <person name="Saroj S.D."/>
            <person name="Saha U.B."/>
            <person name="Sen S."/>
            <person name="Kher A."/>
        </authorList>
    </citation>
    <scope>NUCLEOTIDE SEQUENCE</scope>
    <source>
        <strain evidence="3">SVJ23</strain>
    </source>
</reference>
<dbReference type="GO" id="GO:0030288">
    <property type="term" value="C:outer membrane-bounded periplasmic space"/>
    <property type="evidence" value="ECO:0007669"/>
    <property type="project" value="TreeGrafter"/>
</dbReference>
<dbReference type="InterPro" id="IPR036950">
    <property type="entry name" value="PBP_transglycosylase"/>
</dbReference>
<organism evidence="3 4">
    <name type="scientific">Aeromonas caviae</name>
    <name type="common">Aeromonas punctata</name>
    <dbReference type="NCBI Taxonomy" id="648"/>
    <lineage>
        <taxon>Bacteria</taxon>
        <taxon>Pseudomonadati</taxon>
        <taxon>Pseudomonadota</taxon>
        <taxon>Gammaproteobacteria</taxon>
        <taxon>Aeromonadales</taxon>
        <taxon>Aeromonadaceae</taxon>
        <taxon>Aeromonas</taxon>
    </lineage>
</organism>
<dbReference type="SUPFAM" id="SSF53955">
    <property type="entry name" value="Lysozyme-like"/>
    <property type="match status" value="1"/>
</dbReference>
<proteinExistence type="predicted"/>
<dbReference type="Gene3D" id="1.10.3810.10">
    <property type="entry name" value="Biosynthetic peptidoglycan transglycosylase-like"/>
    <property type="match status" value="1"/>
</dbReference>
<evidence type="ECO:0000256" key="1">
    <source>
        <dbReference type="ARBA" id="ARBA00004752"/>
    </source>
</evidence>
<dbReference type="InterPro" id="IPR050396">
    <property type="entry name" value="Glycosyltr_51/Transpeptidase"/>
</dbReference>
<dbReference type="RefSeq" id="WP_158657413.1">
    <property type="nucleotide sequence ID" value="NZ_AP019195.1"/>
</dbReference>
<dbReference type="Proteomes" id="UP001163285">
    <property type="component" value="Chromosome"/>
</dbReference>